<dbReference type="GO" id="GO:0097362">
    <property type="term" value="C:MCM8-MCM9 complex"/>
    <property type="evidence" value="ECO:0007669"/>
    <property type="project" value="UniProtKB-ARBA"/>
</dbReference>
<dbReference type="InterPro" id="IPR033762">
    <property type="entry name" value="MCM_OB"/>
</dbReference>
<evidence type="ECO:0000256" key="4">
    <source>
        <dbReference type="ARBA" id="ARBA00022741"/>
    </source>
</evidence>
<evidence type="ECO:0000256" key="2">
    <source>
        <dbReference type="ARBA" id="ARBA00008010"/>
    </source>
</evidence>
<evidence type="ECO:0000256" key="6">
    <source>
        <dbReference type="ARBA" id="ARBA00022801"/>
    </source>
</evidence>
<evidence type="ECO:0000256" key="9">
    <source>
        <dbReference type="ARBA" id="ARBA00023125"/>
    </source>
</evidence>
<name>A0A8C9GP51_9PRIM</name>
<keyword evidence="4" id="KW-0547">Nucleotide-binding</keyword>
<comment type="catalytic activity">
    <reaction evidence="14">
        <text>ATP + H2O = ADP + phosphate + H(+)</text>
        <dbReference type="Rhea" id="RHEA:13065"/>
        <dbReference type="ChEBI" id="CHEBI:15377"/>
        <dbReference type="ChEBI" id="CHEBI:15378"/>
        <dbReference type="ChEBI" id="CHEBI:30616"/>
        <dbReference type="ChEBI" id="CHEBI:43474"/>
        <dbReference type="ChEBI" id="CHEBI:456216"/>
        <dbReference type="EC" id="3.6.4.12"/>
    </reaction>
</comment>
<dbReference type="GO" id="GO:0003697">
    <property type="term" value="F:single-stranded DNA binding"/>
    <property type="evidence" value="ECO:0007669"/>
    <property type="project" value="TreeGrafter"/>
</dbReference>
<evidence type="ECO:0000256" key="10">
    <source>
        <dbReference type="ARBA" id="ARBA00023204"/>
    </source>
</evidence>
<keyword evidence="9" id="KW-0238">DNA-binding</keyword>
<dbReference type="Proteomes" id="UP000694416">
    <property type="component" value="Unplaced"/>
</dbReference>
<feature type="domain" description="MCM OB" evidence="17">
    <location>
        <begin position="246"/>
        <end position="380"/>
    </location>
</feature>
<dbReference type="SUPFAM" id="SSF50249">
    <property type="entry name" value="Nucleic acid-binding proteins"/>
    <property type="match status" value="1"/>
</dbReference>
<dbReference type="PANTHER" id="PTHR11630:SF47">
    <property type="entry name" value="DNA HELICASE MCM8"/>
    <property type="match status" value="1"/>
</dbReference>
<protein>
    <recommendedName>
        <fullName evidence="12">DNA helicase MCM8</fullName>
        <ecNumber evidence="3">3.6.4.12</ecNumber>
    </recommendedName>
    <alternativeName>
        <fullName evidence="13">Minichromosome maintenance 8</fullName>
    </alternativeName>
</protein>
<evidence type="ECO:0000256" key="1">
    <source>
        <dbReference type="ARBA" id="ARBA00004123"/>
    </source>
</evidence>
<dbReference type="GO" id="GO:0016787">
    <property type="term" value="F:hydrolase activity"/>
    <property type="evidence" value="ECO:0007669"/>
    <property type="project" value="UniProtKB-KW"/>
</dbReference>
<organism evidence="18 19">
    <name type="scientific">Piliocolobus tephrosceles</name>
    <name type="common">Ugandan red Colobus</name>
    <dbReference type="NCBI Taxonomy" id="591936"/>
    <lineage>
        <taxon>Eukaryota</taxon>
        <taxon>Metazoa</taxon>
        <taxon>Chordata</taxon>
        <taxon>Craniata</taxon>
        <taxon>Vertebrata</taxon>
        <taxon>Euteleostomi</taxon>
        <taxon>Mammalia</taxon>
        <taxon>Eutheria</taxon>
        <taxon>Euarchontoglires</taxon>
        <taxon>Primates</taxon>
        <taxon>Haplorrhini</taxon>
        <taxon>Catarrhini</taxon>
        <taxon>Cercopithecidae</taxon>
        <taxon>Colobinae</taxon>
        <taxon>Piliocolobus</taxon>
    </lineage>
</organism>
<evidence type="ECO:0000256" key="15">
    <source>
        <dbReference type="ARBA" id="ARBA00059577"/>
    </source>
</evidence>
<comment type="subunit">
    <text evidence="16">Component of the MCM8-MCM9 complex, which forms a hexamer composed of MCM8 and MCM9. Interacts with the DNA mismatch repair (MMR) complex composed at least of MSH2, MSH3, MSH6, PMS1 and MLH1. Interacts with RAD51; the interaction recruits RAD51 to DNA damage sites. Interacts with the MRN complex composed of MRE11, RAD50 and NBN/NBS1. Interacts with CDC6 and ORC2. Interacts with HROB; the interaction recruits the MCM8-MCM9 complex to DNA damage sites.</text>
</comment>
<dbReference type="EC" id="3.6.4.12" evidence="3"/>
<evidence type="ECO:0000256" key="12">
    <source>
        <dbReference type="ARBA" id="ARBA00041084"/>
    </source>
</evidence>
<dbReference type="FunFam" id="2.20.28.10:FF:000007">
    <property type="entry name" value="DNA helicase MCM8 isoform X1"/>
    <property type="match status" value="1"/>
</dbReference>
<comment type="subcellular location">
    <subcellularLocation>
        <location evidence="1">Nucleus</location>
    </subcellularLocation>
</comment>
<evidence type="ECO:0000256" key="3">
    <source>
        <dbReference type="ARBA" id="ARBA00012551"/>
    </source>
</evidence>
<dbReference type="Ensembl" id="ENSPTET00000011044.1">
    <property type="protein sequence ID" value="ENSPTEP00000007234.1"/>
    <property type="gene ID" value="ENSPTEG00000008236.1"/>
</dbReference>
<proteinExistence type="inferred from homology"/>
<evidence type="ECO:0000256" key="13">
    <source>
        <dbReference type="ARBA" id="ARBA00042306"/>
    </source>
</evidence>
<dbReference type="Gene3D" id="2.40.50.140">
    <property type="entry name" value="Nucleic acid-binding proteins"/>
    <property type="match status" value="1"/>
</dbReference>
<dbReference type="InterPro" id="IPR031327">
    <property type="entry name" value="MCM"/>
</dbReference>
<dbReference type="Gene3D" id="2.20.28.10">
    <property type="match status" value="1"/>
</dbReference>
<dbReference type="GO" id="GO:0017116">
    <property type="term" value="F:single-stranded DNA helicase activity"/>
    <property type="evidence" value="ECO:0007669"/>
    <property type="project" value="TreeGrafter"/>
</dbReference>
<comment type="function">
    <text evidence="15">Component of the MCM8-MCM9 complex, a complex involved in the repair of double-stranded DNA breaks (DBSs) and DNA interstrand cross-links (ICLs) by homologous recombination (HR). Required for DNA resection by the MRE11-RAD50-NBN/NBS1 (MRN) complex by recruiting the MRN complex to the repair site and by promoting the complex nuclease activity. Probably by regulating the localization of the MNR complex, indirectly regulates the recruitment of downstream effector RAD51 to DNA damage sites including DBSs and ICLs. The MCM8-MCM9 complex is dispensable for DNA replication and S phase progression. However, may play a non-essential for DNA replication: may be involved in the activation of the prereplicative complex (pre-RC) during G(1) phase by recruiting CDC6 to the origin recognition complex (ORC). Probably by regulating HR, plays a key role during gametogenesis. Stabilizes MCM9 protein.</text>
</comment>
<keyword evidence="5" id="KW-0227">DNA damage</keyword>
<evidence type="ECO:0000256" key="14">
    <source>
        <dbReference type="ARBA" id="ARBA00047995"/>
    </source>
</evidence>
<evidence type="ECO:0000256" key="16">
    <source>
        <dbReference type="ARBA" id="ARBA00064061"/>
    </source>
</evidence>
<dbReference type="GO" id="GO:0000724">
    <property type="term" value="P:double-strand break repair via homologous recombination"/>
    <property type="evidence" value="ECO:0007669"/>
    <property type="project" value="UniProtKB-ARBA"/>
</dbReference>
<evidence type="ECO:0000256" key="5">
    <source>
        <dbReference type="ARBA" id="ARBA00022763"/>
    </source>
</evidence>
<keyword evidence="6" id="KW-0378">Hydrolase</keyword>
<reference evidence="18" key="2">
    <citation type="submission" date="2025-09" db="UniProtKB">
        <authorList>
            <consortium name="Ensembl"/>
        </authorList>
    </citation>
    <scope>IDENTIFICATION</scope>
</reference>
<dbReference type="Pfam" id="PF17207">
    <property type="entry name" value="MCM_OB"/>
    <property type="match status" value="1"/>
</dbReference>
<comment type="similarity">
    <text evidence="2">Belongs to the MCM family.</text>
</comment>
<reference evidence="18" key="1">
    <citation type="submission" date="2025-08" db="UniProtKB">
        <authorList>
            <consortium name="Ensembl"/>
        </authorList>
    </citation>
    <scope>IDENTIFICATION</scope>
</reference>
<accession>A0A8C9GP51</accession>
<evidence type="ECO:0000256" key="8">
    <source>
        <dbReference type="ARBA" id="ARBA00022840"/>
    </source>
</evidence>
<evidence type="ECO:0000313" key="19">
    <source>
        <dbReference type="Proteomes" id="UP000694416"/>
    </source>
</evidence>
<evidence type="ECO:0000256" key="11">
    <source>
        <dbReference type="ARBA" id="ARBA00023242"/>
    </source>
</evidence>
<keyword evidence="10" id="KW-0234">DNA repair</keyword>
<keyword evidence="11" id="KW-0539">Nucleus</keyword>
<keyword evidence="7" id="KW-0347">Helicase</keyword>
<evidence type="ECO:0000313" key="18">
    <source>
        <dbReference type="Ensembl" id="ENSPTEP00000007234.1"/>
    </source>
</evidence>
<dbReference type="PANTHER" id="PTHR11630">
    <property type="entry name" value="DNA REPLICATION LICENSING FACTOR MCM FAMILY MEMBER"/>
    <property type="match status" value="1"/>
</dbReference>
<keyword evidence="8" id="KW-0067">ATP-binding</keyword>
<evidence type="ECO:0000259" key="17">
    <source>
        <dbReference type="Pfam" id="PF17207"/>
    </source>
</evidence>
<keyword evidence="19" id="KW-1185">Reference proteome</keyword>
<evidence type="ECO:0000256" key="7">
    <source>
        <dbReference type="ARBA" id="ARBA00022806"/>
    </source>
</evidence>
<dbReference type="AlphaFoldDB" id="A0A8C9GP51"/>
<dbReference type="GO" id="GO:0005634">
    <property type="term" value="C:nucleus"/>
    <property type="evidence" value="ECO:0007669"/>
    <property type="project" value="UniProtKB-SubCell"/>
</dbReference>
<dbReference type="GO" id="GO:0005524">
    <property type="term" value="F:ATP binding"/>
    <property type="evidence" value="ECO:0007669"/>
    <property type="project" value="UniProtKB-KW"/>
</dbReference>
<sequence>MDTIVQLYFNRSELNDDVKKLILNWIYFFKKNWFCLFNIDKEMILNLEFFLDTKQLIKLNAPPNNEVFLHELKKNPEVVLKFIKVSLHLLLCKFLGLDKKIGNKGLGEPGQERSNHGELYCGYKQNQMNDIVSMENTIYKKNKKDNISMINNIYTNSTREECFIREDEIEDIGENDNISDINNKGINNNGINNSDINNSGINNNNNYILINELKCDRYKDSEIFRTYFESNRITVYLYNWNKINKFKNLKSEKVNQLVCLRGTILRVSPVQLLITKLEFICEKCHLIFEIEFIDGKYDVPKKCFDNNCDSRNFQPIRESGKSIEYQKITLKENKKSSGNVFETTDTNTKNLTVTLEVSKFFVNTCVPGNYVEALGILKVISNYNNYLINGKNSLFNMYVDCLSIFSLSSKNLFNNDNCFNIEKVKQKKKKKIYSSTLWNSYIDKVTLKSNVYTNVTICKKKKKSSFYFDQKLTEDDVKKDAFYDHTINSTGNNNNNDEYNMDNKNYELPNEQNELNFSNSFFNDAFFNDQYSKIINGKIHYQPNCISDGDPYTDMDHVDNIQLCTSQDILKKKIFN</sequence>
<dbReference type="InterPro" id="IPR012340">
    <property type="entry name" value="NA-bd_OB-fold"/>
</dbReference>